<comment type="caution">
    <text evidence="2">The sequence shown here is derived from an EMBL/GenBank/DDBJ whole genome shotgun (WGS) entry which is preliminary data.</text>
</comment>
<evidence type="ECO:0000313" key="2">
    <source>
        <dbReference type="EMBL" id="PWY87874.1"/>
    </source>
</evidence>
<accession>A0A317WN21</accession>
<dbReference type="EMBL" id="MSFK01000013">
    <property type="protein sequence ID" value="PWY87874.1"/>
    <property type="molecule type" value="Genomic_DNA"/>
</dbReference>
<sequence length="61" mass="6715">MKVTLTLKHPQTTETSRSENPPPRISFAAPTLDVQGFGELFSSWLDSPDSIMEGYAMVSDV</sequence>
<reference evidence="2 3" key="1">
    <citation type="submission" date="2016-12" db="EMBL/GenBank/DDBJ databases">
        <title>The genomes of Aspergillus section Nigri reveals drivers in fungal speciation.</title>
        <authorList>
            <consortium name="DOE Joint Genome Institute"/>
            <person name="Vesth T.C."/>
            <person name="Nybo J."/>
            <person name="Theobald S."/>
            <person name="Brandl J."/>
            <person name="Frisvad J.C."/>
            <person name="Nielsen K.F."/>
            <person name="Lyhne E.K."/>
            <person name="Kogle M.E."/>
            <person name="Kuo A."/>
            <person name="Riley R."/>
            <person name="Clum A."/>
            <person name="Nolan M."/>
            <person name="Lipzen A."/>
            <person name="Salamov A."/>
            <person name="Henrissat B."/>
            <person name="Wiebenga A."/>
            <person name="De Vries R.P."/>
            <person name="Grigoriev I.V."/>
            <person name="Mortensen U.H."/>
            <person name="Andersen M.R."/>
            <person name="Baker S.E."/>
        </authorList>
    </citation>
    <scope>NUCLEOTIDE SEQUENCE [LARGE SCALE GENOMIC DNA]</scope>
    <source>
        <strain evidence="2 3">CBS 115572</strain>
    </source>
</reference>
<gene>
    <name evidence="2" type="ORF">BO94DRAFT_534871</name>
</gene>
<evidence type="ECO:0000313" key="3">
    <source>
        <dbReference type="Proteomes" id="UP000246702"/>
    </source>
</evidence>
<feature type="region of interest" description="Disordered" evidence="1">
    <location>
        <begin position="1"/>
        <end position="24"/>
    </location>
</feature>
<organism evidence="2 3">
    <name type="scientific">Aspergillus sclerotioniger CBS 115572</name>
    <dbReference type="NCBI Taxonomy" id="1450535"/>
    <lineage>
        <taxon>Eukaryota</taxon>
        <taxon>Fungi</taxon>
        <taxon>Dikarya</taxon>
        <taxon>Ascomycota</taxon>
        <taxon>Pezizomycotina</taxon>
        <taxon>Eurotiomycetes</taxon>
        <taxon>Eurotiomycetidae</taxon>
        <taxon>Eurotiales</taxon>
        <taxon>Aspergillaceae</taxon>
        <taxon>Aspergillus</taxon>
        <taxon>Aspergillus subgen. Circumdati</taxon>
    </lineage>
</organism>
<evidence type="ECO:0000256" key="1">
    <source>
        <dbReference type="SAM" id="MobiDB-lite"/>
    </source>
</evidence>
<dbReference type="GeneID" id="37113782"/>
<dbReference type="STRING" id="1450535.A0A317WN21"/>
<dbReference type="RefSeq" id="XP_025467657.1">
    <property type="nucleotide sequence ID" value="XM_025611639.1"/>
</dbReference>
<dbReference type="AlphaFoldDB" id="A0A317WN21"/>
<keyword evidence="3" id="KW-1185">Reference proteome</keyword>
<protein>
    <submittedName>
        <fullName evidence="2">Uncharacterized protein</fullName>
    </submittedName>
</protein>
<feature type="compositionally biased region" description="Polar residues" evidence="1">
    <location>
        <begin position="9"/>
        <end position="19"/>
    </location>
</feature>
<name>A0A317WN21_9EURO</name>
<proteinExistence type="predicted"/>
<dbReference type="OrthoDB" id="4350068at2759"/>
<dbReference type="Proteomes" id="UP000246702">
    <property type="component" value="Unassembled WGS sequence"/>
</dbReference>